<evidence type="ECO:0000256" key="2">
    <source>
        <dbReference type="ARBA" id="ARBA00006370"/>
    </source>
</evidence>
<feature type="domain" description="MD-2-related lipid-recognition" evidence="8">
    <location>
        <begin position="36"/>
        <end position="138"/>
    </location>
</feature>
<dbReference type="PANTHER" id="PTHR11306">
    <property type="entry name" value="NIEMANN PICK TYPE C2 PROTEIN NPC2-RELATED"/>
    <property type="match status" value="1"/>
</dbReference>
<dbReference type="InterPro" id="IPR039670">
    <property type="entry name" value="NPC2-like"/>
</dbReference>
<evidence type="ECO:0000313" key="9">
    <source>
        <dbReference type="EMBL" id="SAM04392.1"/>
    </source>
</evidence>
<keyword evidence="10" id="KW-1185">Reference proteome</keyword>
<keyword evidence="5" id="KW-0813">Transport</keyword>
<dbReference type="FunCoup" id="A0A163TFS7">
    <property type="interactions" value="1"/>
</dbReference>
<dbReference type="InterPro" id="IPR036846">
    <property type="entry name" value="GM2-AP_sf"/>
</dbReference>
<comment type="similarity">
    <text evidence="2">Belongs to the NPC2 family.</text>
</comment>
<evidence type="ECO:0000256" key="4">
    <source>
        <dbReference type="ARBA" id="ARBA00016056"/>
    </source>
</evidence>
<proteinExistence type="inferred from homology"/>
<keyword evidence="7" id="KW-0445">Lipid transport</keyword>
<dbReference type="Gene3D" id="2.70.220.10">
    <property type="entry name" value="Ganglioside GM2 activator"/>
    <property type="match status" value="1"/>
</dbReference>
<evidence type="ECO:0000256" key="7">
    <source>
        <dbReference type="ARBA" id="ARBA00023055"/>
    </source>
</evidence>
<dbReference type="GO" id="GO:0032934">
    <property type="term" value="F:sterol binding"/>
    <property type="evidence" value="ECO:0007669"/>
    <property type="project" value="InterPro"/>
</dbReference>
<dbReference type="Proteomes" id="UP000078561">
    <property type="component" value="Unassembled WGS sequence"/>
</dbReference>
<evidence type="ECO:0000256" key="6">
    <source>
        <dbReference type="ARBA" id="ARBA00022729"/>
    </source>
</evidence>
<sequence length="139" mass="15546">MNAIYIPNNKNFFLQEADNVLVNDVVEATGDSTDLIKQCGDADDVLTIDHIYLNPDPPLKGKTLHIDFKGTLSETVTDGAYVVVQVKYGLIQLIKKTFDLCEEIEKIDEKCPLEKGPIQISRDVELPKVIRKLLSSMVI</sequence>
<organism evidence="9">
    <name type="scientific">Absidia glauca</name>
    <name type="common">Pin mould</name>
    <dbReference type="NCBI Taxonomy" id="4829"/>
    <lineage>
        <taxon>Eukaryota</taxon>
        <taxon>Fungi</taxon>
        <taxon>Fungi incertae sedis</taxon>
        <taxon>Mucoromycota</taxon>
        <taxon>Mucoromycotina</taxon>
        <taxon>Mucoromycetes</taxon>
        <taxon>Mucorales</taxon>
        <taxon>Cunninghamellaceae</taxon>
        <taxon>Absidia</taxon>
    </lineage>
</organism>
<dbReference type="PANTHER" id="PTHR11306:SF0">
    <property type="entry name" value="PHOSPHATIDYLGLYCEROL_PHOSPHATIDYLINOSITOL TRANSFER PROTEIN"/>
    <property type="match status" value="1"/>
</dbReference>
<dbReference type="InParanoid" id="A0A163TFS7"/>
<dbReference type="EMBL" id="LT554361">
    <property type="protein sequence ID" value="SAM04392.1"/>
    <property type="molecule type" value="Genomic_DNA"/>
</dbReference>
<dbReference type="AlphaFoldDB" id="A0A163TFS7"/>
<protein>
    <recommendedName>
        <fullName evidence="4">Phosphatidylglycerol/phosphatidylinositol transfer protein</fullName>
    </recommendedName>
</protein>
<dbReference type="InterPro" id="IPR014756">
    <property type="entry name" value="Ig_E-set"/>
</dbReference>
<evidence type="ECO:0000256" key="3">
    <source>
        <dbReference type="ARBA" id="ARBA00011245"/>
    </source>
</evidence>
<dbReference type="InterPro" id="IPR003172">
    <property type="entry name" value="ML_dom"/>
</dbReference>
<evidence type="ECO:0000259" key="8">
    <source>
        <dbReference type="SMART" id="SM00737"/>
    </source>
</evidence>
<comment type="subunit">
    <text evidence="3">Monomer.</text>
</comment>
<dbReference type="STRING" id="4829.A0A163TFS7"/>
<dbReference type="OMA" id="CGNDQDL"/>
<keyword evidence="6" id="KW-0732">Signal</keyword>
<gene>
    <name evidence="9" type="primary">ABSGL_10253.1 scaffold 11814</name>
</gene>
<evidence type="ECO:0000256" key="1">
    <source>
        <dbReference type="ARBA" id="ARBA00002053"/>
    </source>
</evidence>
<evidence type="ECO:0000256" key="5">
    <source>
        <dbReference type="ARBA" id="ARBA00022448"/>
    </source>
</evidence>
<dbReference type="SUPFAM" id="SSF81296">
    <property type="entry name" value="E set domains"/>
    <property type="match status" value="1"/>
</dbReference>
<dbReference type="Pfam" id="PF02221">
    <property type="entry name" value="E1_DerP2_DerF2"/>
    <property type="match status" value="1"/>
</dbReference>
<evidence type="ECO:0000313" key="10">
    <source>
        <dbReference type="Proteomes" id="UP000078561"/>
    </source>
</evidence>
<name>A0A163TFS7_ABSGL</name>
<dbReference type="GO" id="GO:0015918">
    <property type="term" value="P:sterol transport"/>
    <property type="evidence" value="ECO:0007669"/>
    <property type="project" value="InterPro"/>
</dbReference>
<reference evidence="9" key="1">
    <citation type="submission" date="2016-04" db="EMBL/GenBank/DDBJ databases">
        <authorList>
            <person name="Evans L.H."/>
            <person name="Alamgir A."/>
            <person name="Owens N."/>
            <person name="Weber N.D."/>
            <person name="Virtaneva K."/>
            <person name="Barbian K."/>
            <person name="Babar A."/>
            <person name="Rosenke K."/>
        </authorList>
    </citation>
    <scope>NUCLEOTIDE SEQUENCE [LARGE SCALE GENOMIC DNA]</scope>
    <source>
        <strain evidence="9">CBS 101.48</strain>
    </source>
</reference>
<dbReference type="OrthoDB" id="6409159at2759"/>
<dbReference type="SMART" id="SM00737">
    <property type="entry name" value="ML"/>
    <property type="match status" value="1"/>
</dbReference>
<accession>A0A163TFS7</accession>
<comment type="function">
    <text evidence="1">Catalyzes the intermembrane transfer of phosphatidylglycerol and phosphatidylinositol.</text>
</comment>